<name>A0A1D3TY63_9FIRM</name>
<dbReference type="UniPathway" id="UPA00077">
    <property type="reaction ID" value="UER00156"/>
</dbReference>
<reference evidence="15 16" key="1">
    <citation type="submission" date="2016-09" db="EMBL/GenBank/DDBJ databases">
        <authorList>
            <person name="Capua I."/>
            <person name="De Benedictis P."/>
            <person name="Joannis T."/>
            <person name="Lombin L.H."/>
            <person name="Cattoli G."/>
        </authorList>
    </citation>
    <scope>NUCLEOTIDE SEQUENCE [LARGE SCALE GENOMIC DNA]</scope>
    <source>
        <strain evidence="15 16">GluBS11</strain>
    </source>
</reference>
<evidence type="ECO:0000256" key="11">
    <source>
        <dbReference type="ARBA" id="ARBA00030193"/>
    </source>
</evidence>
<evidence type="ECO:0000256" key="3">
    <source>
        <dbReference type="ARBA" id="ARBA00004763"/>
    </source>
</evidence>
<evidence type="ECO:0000256" key="9">
    <source>
        <dbReference type="ARBA" id="ARBA00022842"/>
    </source>
</evidence>
<dbReference type="Proteomes" id="UP000199315">
    <property type="component" value="Unassembled WGS sequence"/>
</dbReference>
<dbReference type="InterPro" id="IPR006390">
    <property type="entry name" value="DHP_synth_dom"/>
</dbReference>
<keyword evidence="8 13" id="KW-0479">Metal-binding</keyword>
<evidence type="ECO:0000256" key="6">
    <source>
        <dbReference type="ARBA" id="ARBA00016919"/>
    </source>
</evidence>
<proteinExistence type="inferred from homology"/>
<dbReference type="PROSITE" id="PS00792">
    <property type="entry name" value="DHPS_1"/>
    <property type="match status" value="1"/>
</dbReference>
<evidence type="ECO:0000256" key="12">
    <source>
        <dbReference type="ARBA" id="ARBA00053449"/>
    </source>
</evidence>
<dbReference type="GO" id="GO:0046654">
    <property type="term" value="P:tetrahydrofolate biosynthetic process"/>
    <property type="evidence" value="ECO:0007669"/>
    <property type="project" value="UniProtKB-UniPathway"/>
</dbReference>
<dbReference type="PROSITE" id="PS00793">
    <property type="entry name" value="DHPS_2"/>
    <property type="match status" value="1"/>
</dbReference>
<comment type="catalytic activity">
    <reaction evidence="1">
        <text>(7,8-dihydropterin-6-yl)methyl diphosphate + 4-aminobenzoate = 7,8-dihydropteroate + diphosphate</text>
        <dbReference type="Rhea" id="RHEA:19949"/>
        <dbReference type="ChEBI" id="CHEBI:17836"/>
        <dbReference type="ChEBI" id="CHEBI:17839"/>
        <dbReference type="ChEBI" id="CHEBI:33019"/>
        <dbReference type="ChEBI" id="CHEBI:72950"/>
        <dbReference type="EC" id="2.5.1.15"/>
    </reaction>
</comment>
<dbReference type="OrthoDB" id="9811744at2"/>
<accession>A0A1D3TY63</accession>
<dbReference type="EMBL" id="FMKA01000038">
    <property type="protein sequence ID" value="SCP99336.1"/>
    <property type="molecule type" value="Genomic_DNA"/>
</dbReference>
<feature type="domain" description="Pterin-binding" evidence="14">
    <location>
        <begin position="14"/>
        <end position="261"/>
    </location>
</feature>
<keyword evidence="9 13" id="KW-0460">Magnesium</keyword>
<evidence type="ECO:0000256" key="7">
    <source>
        <dbReference type="ARBA" id="ARBA00022679"/>
    </source>
</evidence>
<dbReference type="SUPFAM" id="SSF51717">
    <property type="entry name" value="Dihydropteroate synthetase-like"/>
    <property type="match status" value="1"/>
</dbReference>
<dbReference type="InterPro" id="IPR045031">
    <property type="entry name" value="DHP_synth-like"/>
</dbReference>
<evidence type="ECO:0000256" key="5">
    <source>
        <dbReference type="ARBA" id="ARBA00012458"/>
    </source>
</evidence>
<dbReference type="STRING" id="1619234.SAMN05421730_103815"/>
<evidence type="ECO:0000256" key="13">
    <source>
        <dbReference type="RuleBase" id="RU361205"/>
    </source>
</evidence>
<dbReference type="GO" id="GO:0004156">
    <property type="term" value="F:dihydropteroate synthase activity"/>
    <property type="evidence" value="ECO:0007669"/>
    <property type="project" value="UniProtKB-EC"/>
</dbReference>
<dbReference type="GO" id="GO:0046656">
    <property type="term" value="P:folic acid biosynthetic process"/>
    <property type="evidence" value="ECO:0007669"/>
    <property type="project" value="UniProtKB-KW"/>
</dbReference>
<dbReference type="EC" id="2.5.1.15" evidence="5 13"/>
<comment type="function">
    <text evidence="12 13">Catalyzes the condensation of para-aminobenzoate (pABA) with 6-hydroxymethyl-7,8-dihydropterin diphosphate (DHPt-PP) to form 7,8-dihydropteroate (H2Pte), the immediate precursor of folate derivatives.</text>
</comment>
<dbReference type="PANTHER" id="PTHR20941:SF1">
    <property type="entry name" value="FOLIC ACID SYNTHESIS PROTEIN FOL1"/>
    <property type="match status" value="1"/>
</dbReference>
<protein>
    <recommendedName>
        <fullName evidence="6 13">Dihydropteroate synthase</fullName>
        <shortName evidence="13">DHPS</shortName>
        <ecNumber evidence="5 13">2.5.1.15</ecNumber>
    </recommendedName>
    <alternativeName>
        <fullName evidence="11 13">Dihydropteroate pyrophosphorylase</fullName>
    </alternativeName>
</protein>
<evidence type="ECO:0000313" key="16">
    <source>
        <dbReference type="Proteomes" id="UP000199315"/>
    </source>
</evidence>
<comment type="pathway">
    <text evidence="3 13">Cofactor biosynthesis; tetrahydrofolate biosynthesis; 7,8-dihydrofolate from 2-amino-4-hydroxy-6-hydroxymethyl-7,8-dihydropteridine diphosphate and 4-aminobenzoate: step 1/2.</text>
</comment>
<dbReference type="FunFam" id="3.20.20.20:FF:000006">
    <property type="entry name" value="Dihydropteroate synthase"/>
    <property type="match status" value="1"/>
</dbReference>
<evidence type="ECO:0000256" key="10">
    <source>
        <dbReference type="ARBA" id="ARBA00022909"/>
    </source>
</evidence>
<gene>
    <name evidence="15" type="ORF">SAMN05421730_103815</name>
</gene>
<comment type="similarity">
    <text evidence="4 13">Belongs to the DHPS family.</text>
</comment>
<keyword evidence="7 13" id="KW-0808">Transferase</keyword>
<sequence>MIINGRDFKIGERTYIMGILNVTPDSFSDGGKFNSIDRAREKVKKMIYDGADIIDVGGESTRPGYIKISDDEEISRVVPIISMISNEFDIPISVDTYKKKVAEEAIKAGAGLINDVWGFKAEKGIADVVAEYNVACCLMHNRNNNDYDDLMDDLLMDLRESIQIARAAGVSDDNIMLDPGIGFAKDYAQNLEVMNNLEMLKVLGYPILLGTSRKSMIGIALDLPVEERVEGTLATTVIGMMKGACDFVRVHDVLQNERAARMTDAIIRSGGNQIG</sequence>
<organism evidence="15 16">
    <name type="scientific">Anaerobium acetethylicum</name>
    <dbReference type="NCBI Taxonomy" id="1619234"/>
    <lineage>
        <taxon>Bacteria</taxon>
        <taxon>Bacillati</taxon>
        <taxon>Bacillota</taxon>
        <taxon>Clostridia</taxon>
        <taxon>Lachnospirales</taxon>
        <taxon>Lachnospiraceae</taxon>
        <taxon>Anaerobium</taxon>
    </lineage>
</organism>
<evidence type="ECO:0000256" key="2">
    <source>
        <dbReference type="ARBA" id="ARBA00001946"/>
    </source>
</evidence>
<dbReference type="GO" id="GO:0005829">
    <property type="term" value="C:cytosol"/>
    <property type="evidence" value="ECO:0007669"/>
    <property type="project" value="TreeGrafter"/>
</dbReference>
<dbReference type="PANTHER" id="PTHR20941">
    <property type="entry name" value="FOLATE SYNTHESIS PROTEINS"/>
    <property type="match status" value="1"/>
</dbReference>
<keyword evidence="16" id="KW-1185">Reference proteome</keyword>
<dbReference type="Pfam" id="PF00809">
    <property type="entry name" value="Pterin_bind"/>
    <property type="match status" value="1"/>
</dbReference>
<dbReference type="Gene3D" id="3.20.20.20">
    <property type="entry name" value="Dihydropteroate synthase-like"/>
    <property type="match status" value="1"/>
</dbReference>
<dbReference type="InterPro" id="IPR011005">
    <property type="entry name" value="Dihydropteroate_synth-like_sf"/>
</dbReference>
<dbReference type="NCBIfam" id="TIGR01496">
    <property type="entry name" value="DHPS"/>
    <property type="match status" value="1"/>
</dbReference>
<evidence type="ECO:0000256" key="4">
    <source>
        <dbReference type="ARBA" id="ARBA00009503"/>
    </source>
</evidence>
<dbReference type="CDD" id="cd00739">
    <property type="entry name" value="DHPS"/>
    <property type="match status" value="1"/>
</dbReference>
<dbReference type="InterPro" id="IPR000489">
    <property type="entry name" value="Pterin-binding_dom"/>
</dbReference>
<evidence type="ECO:0000313" key="15">
    <source>
        <dbReference type="EMBL" id="SCP99336.1"/>
    </source>
</evidence>
<dbReference type="PROSITE" id="PS50972">
    <property type="entry name" value="PTERIN_BINDING"/>
    <property type="match status" value="1"/>
</dbReference>
<evidence type="ECO:0000256" key="1">
    <source>
        <dbReference type="ARBA" id="ARBA00000012"/>
    </source>
</evidence>
<comment type="cofactor">
    <cofactor evidence="2 13">
        <name>Mg(2+)</name>
        <dbReference type="ChEBI" id="CHEBI:18420"/>
    </cofactor>
</comment>
<dbReference type="AlphaFoldDB" id="A0A1D3TY63"/>
<keyword evidence="10 13" id="KW-0289">Folate biosynthesis</keyword>
<dbReference type="RefSeq" id="WP_091236696.1">
    <property type="nucleotide sequence ID" value="NZ_FMKA01000038.1"/>
</dbReference>
<evidence type="ECO:0000256" key="8">
    <source>
        <dbReference type="ARBA" id="ARBA00022723"/>
    </source>
</evidence>
<dbReference type="GO" id="GO:0046872">
    <property type="term" value="F:metal ion binding"/>
    <property type="evidence" value="ECO:0007669"/>
    <property type="project" value="UniProtKB-KW"/>
</dbReference>
<evidence type="ECO:0000259" key="14">
    <source>
        <dbReference type="PROSITE" id="PS50972"/>
    </source>
</evidence>